<dbReference type="AlphaFoldDB" id="A0A2V3W0Q2"/>
<accession>A0A2V3W0Q2</accession>
<dbReference type="OrthoDB" id="2454651at2"/>
<dbReference type="Proteomes" id="UP000247978">
    <property type="component" value="Unassembled WGS sequence"/>
</dbReference>
<organism evidence="1 2">
    <name type="scientific">Pseudogracilibacillus auburnensis</name>
    <dbReference type="NCBI Taxonomy" id="1494959"/>
    <lineage>
        <taxon>Bacteria</taxon>
        <taxon>Bacillati</taxon>
        <taxon>Bacillota</taxon>
        <taxon>Bacilli</taxon>
        <taxon>Bacillales</taxon>
        <taxon>Bacillaceae</taxon>
        <taxon>Pseudogracilibacillus</taxon>
    </lineage>
</organism>
<keyword evidence="2" id="KW-1185">Reference proteome</keyword>
<comment type="caution">
    <text evidence="1">The sequence shown here is derived from an EMBL/GenBank/DDBJ whole genome shotgun (WGS) entry which is preliminary data.</text>
</comment>
<protein>
    <submittedName>
        <fullName evidence="1">Uncharacterized protein</fullName>
    </submittedName>
</protein>
<proteinExistence type="predicted"/>
<name>A0A2V3W0Q2_9BACI</name>
<evidence type="ECO:0000313" key="1">
    <source>
        <dbReference type="EMBL" id="PXW87480.1"/>
    </source>
</evidence>
<sequence length="72" mass="8395">MSEYKTFLQERDRIDFLVQKEYKITNVTESLNGAFVELENVAEDEKEMLHIITPEGRKYFAVVLIQQQKAGA</sequence>
<dbReference type="RefSeq" id="WP_110395073.1">
    <property type="nucleotide sequence ID" value="NZ_JBHUHB010000001.1"/>
</dbReference>
<dbReference type="EMBL" id="QJJQ01000005">
    <property type="protein sequence ID" value="PXW87480.1"/>
    <property type="molecule type" value="Genomic_DNA"/>
</dbReference>
<reference evidence="1 2" key="1">
    <citation type="submission" date="2018-05" db="EMBL/GenBank/DDBJ databases">
        <title>Genomic Encyclopedia of Type Strains, Phase IV (KMG-IV): sequencing the most valuable type-strain genomes for metagenomic binning, comparative biology and taxonomic classification.</title>
        <authorList>
            <person name="Goeker M."/>
        </authorList>
    </citation>
    <scope>NUCLEOTIDE SEQUENCE [LARGE SCALE GENOMIC DNA]</scope>
    <source>
        <strain evidence="1 2">DSM 28556</strain>
    </source>
</reference>
<gene>
    <name evidence="1" type="ORF">DFR56_105122</name>
</gene>
<evidence type="ECO:0000313" key="2">
    <source>
        <dbReference type="Proteomes" id="UP000247978"/>
    </source>
</evidence>